<dbReference type="EMBL" id="BAAATZ010000013">
    <property type="protein sequence ID" value="GAA2728651.1"/>
    <property type="molecule type" value="Genomic_DNA"/>
</dbReference>
<dbReference type="Pfam" id="PF09423">
    <property type="entry name" value="PhoD"/>
    <property type="match status" value="1"/>
</dbReference>
<evidence type="ECO:0000313" key="4">
    <source>
        <dbReference type="Proteomes" id="UP001501842"/>
    </source>
</evidence>
<accession>A0ABN3UAN7</accession>
<dbReference type="CDD" id="cd07389">
    <property type="entry name" value="MPP_PhoD"/>
    <property type="match status" value="1"/>
</dbReference>
<dbReference type="Pfam" id="PF16655">
    <property type="entry name" value="PhoD_N"/>
    <property type="match status" value="1"/>
</dbReference>
<evidence type="ECO:0000259" key="1">
    <source>
        <dbReference type="Pfam" id="PF09423"/>
    </source>
</evidence>
<organism evidence="3 4">
    <name type="scientific">Actinocorallia aurantiaca</name>
    <dbReference type="NCBI Taxonomy" id="46204"/>
    <lineage>
        <taxon>Bacteria</taxon>
        <taxon>Bacillati</taxon>
        <taxon>Actinomycetota</taxon>
        <taxon>Actinomycetes</taxon>
        <taxon>Streptosporangiales</taxon>
        <taxon>Thermomonosporaceae</taxon>
        <taxon>Actinocorallia</taxon>
    </lineage>
</organism>
<reference evidence="3 4" key="1">
    <citation type="journal article" date="2019" name="Int. J. Syst. Evol. Microbiol.">
        <title>The Global Catalogue of Microorganisms (GCM) 10K type strain sequencing project: providing services to taxonomists for standard genome sequencing and annotation.</title>
        <authorList>
            <consortium name="The Broad Institute Genomics Platform"/>
            <consortium name="The Broad Institute Genome Sequencing Center for Infectious Disease"/>
            <person name="Wu L."/>
            <person name="Ma J."/>
        </authorList>
    </citation>
    <scope>NUCLEOTIDE SEQUENCE [LARGE SCALE GENOMIC DNA]</scope>
    <source>
        <strain evidence="3 4">JCM 8201</strain>
    </source>
</reference>
<dbReference type="PANTHER" id="PTHR43606">
    <property type="entry name" value="PHOSPHATASE, PUTATIVE (AFU_ORTHOLOGUE AFUA_6G08710)-RELATED"/>
    <property type="match status" value="1"/>
</dbReference>
<dbReference type="SUPFAM" id="SSF56300">
    <property type="entry name" value="Metallo-dependent phosphatases"/>
    <property type="match status" value="1"/>
</dbReference>
<sequence>MTLDRRGLLRTGLLAGGGLALAGGPASAALVRRRPAITHGVQSGEVNGGRALVWVRGNVPSRMLVDYGTRPDFKGHRTVRGPWLSPDTDLTGRVRLDGLPQGKRVHYRVRLDDGRVLSAPELGSFPTAPGKGKNIRFVWGGDMAGQGWGINEAFGGYRIFKAMADVKPDFFLCSGDWAYADSPLKETVNLPDGTVWRNVMTGEKAKVAETLAEYRGQFRYNLMDANLRAFNSRVPMLYDWDDHEVRNNWYPEQIIHDSRYAEKNVRVLAERARRAVREYVPISAASTIYRKVSYGPLLDVFVLDMRSHRNKNGANLETHGPGILGDDQTRWLIRELRKSKAVWKVIANSIPIGLTGAKGTDQDGVGNRDEGLPLGREREFATILRDAWQQGVTGMVFLTAEVHYAAAIYYDPAQAAFKDFAPFWEFVAGPLNAGTFRPTRFDSTFGPSTTFIKGAPRPGAGPADGAQFFGEVEIDGGTEQLTVRLRDMGNKVLHTQTLSARF</sequence>
<gene>
    <name evidence="3" type="ORF">GCM10010439_37350</name>
</gene>
<dbReference type="InterPro" id="IPR032093">
    <property type="entry name" value="PhoD_N"/>
</dbReference>
<feature type="domain" description="PhoD-like phosphatase metallophosphatase" evidence="1">
    <location>
        <begin position="138"/>
        <end position="485"/>
    </location>
</feature>
<evidence type="ECO:0000259" key="2">
    <source>
        <dbReference type="Pfam" id="PF16655"/>
    </source>
</evidence>
<dbReference type="PROSITE" id="PS51318">
    <property type="entry name" value="TAT"/>
    <property type="match status" value="1"/>
</dbReference>
<evidence type="ECO:0000313" key="3">
    <source>
        <dbReference type="EMBL" id="GAA2728651.1"/>
    </source>
</evidence>
<dbReference type="InterPro" id="IPR038607">
    <property type="entry name" value="PhoD-like_sf"/>
</dbReference>
<name>A0ABN3UAN7_9ACTN</name>
<dbReference type="PANTHER" id="PTHR43606:SF1">
    <property type="entry name" value="PHOD-LIKE PHOSPHATASE METALLOPHOSPHATASE DOMAIN-CONTAINING PROTEIN"/>
    <property type="match status" value="1"/>
</dbReference>
<feature type="domain" description="Phospholipase D N-terminal" evidence="2">
    <location>
        <begin position="39"/>
        <end position="113"/>
    </location>
</feature>
<dbReference type="Gene3D" id="3.60.21.70">
    <property type="entry name" value="PhoD-like phosphatase"/>
    <property type="match status" value="1"/>
</dbReference>
<comment type="caution">
    <text evidence="3">The sequence shown here is derived from an EMBL/GenBank/DDBJ whole genome shotgun (WGS) entry which is preliminary data.</text>
</comment>
<dbReference type="Gene3D" id="2.60.40.380">
    <property type="entry name" value="Purple acid phosphatase-like, N-terminal"/>
    <property type="match status" value="1"/>
</dbReference>
<dbReference type="InterPro" id="IPR029052">
    <property type="entry name" value="Metallo-depent_PP-like"/>
</dbReference>
<dbReference type="RefSeq" id="WP_344451756.1">
    <property type="nucleotide sequence ID" value="NZ_BAAATZ010000013.1"/>
</dbReference>
<dbReference type="InterPro" id="IPR052900">
    <property type="entry name" value="Phospholipid_Metab_Enz"/>
</dbReference>
<dbReference type="InterPro" id="IPR006311">
    <property type="entry name" value="TAT_signal"/>
</dbReference>
<dbReference type="InterPro" id="IPR018946">
    <property type="entry name" value="PhoD-like_MPP"/>
</dbReference>
<protein>
    <submittedName>
        <fullName evidence="3">Alkaline phosphatase D family protein</fullName>
    </submittedName>
</protein>
<keyword evidence="4" id="KW-1185">Reference proteome</keyword>
<proteinExistence type="predicted"/>
<dbReference type="Proteomes" id="UP001501842">
    <property type="component" value="Unassembled WGS sequence"/>
</dbReference>